<accession>A0A841YB37</accession>
<dbReference type="RefSeq" id="WP_115095757.1">
    <property type="nucleotide sequence ID" value="NZ_JAARPY010000001.1"/>
</dbReference>
<gene>
    <name evidence="1" type="ORF">HB844_00770</name>
</gene>
<dbReference type="AlphaFoldDB" id="A0A841YB37"/>
<evidence type="ECO:0000313" key="2">
    <source>
        <dbReference type="Proteomes" id="UP000571128"/>
    </source>
</evidence>
<protein>
    <submittedName>
        <fullName evidence="1">Uncharacterized protein</fullName>
    </submittedName>
</protein>
<proteinExistence type="predicted"/>
<comment type="caution">
    <text evidence="1">The sequence shown here is derived from an EMBL/GenBank/DDBJ whole genome shotgun (WGS) entry which is preliminary data.</text>
</comment>
<reference evidence="1 2" key="1">
    <citation type="submission" date="2020-03" db="EMBL/GenBank/DDBJ databases">
        <title>Soil Listeria distribution.</title>
        <authorList>
            <person name="Liao J."/>
            <person name="Wiedmann M."/>
        </authorList>
    </citation>
    <scope>NUCLEOTIDE SEQUENCE [LARGE SCALE GENOMIC DNA]</scope>
    <source>
        <strain evidence="1 2">FSL L7-1645</strain>
    </source>
</reference>
<organism evidence="1 2">
    <name type="scientific">Listeria fleischmannii</name>
    <dbReference type="NCBI Taxonomy" id="1069827"/>
    <lineage>
        <taxon>Bacteria</taxon>
        <taxon>Bacillati</taxon>
        <taxon>Bacillota</taxon>
        <taxon>Bacilli</taxon>
        <taxon>Bacillales</taxon>
        <taxon>Listeriaceae</taxon>
        <taxon>Listeria</taxon>
    </lineage>
</organism>
<sequence length="154" mass="18140">MCQSLAHMQMYDYLLKKYSNKELFPKTKMVIEMDGKLWAGDFIRLEDCHIIETDWDDQRYTPVEKTRAAINQEFDEKIQNSNVNVSENRIDSKISKLKDIEILYAEIKAFVDSVDSQKTTLRPFLYNVFCLDTRTQLPFLDITGKEIHFVSLTQ</sequence>
<evidence type="ECO:0000313" key="1">
    <source>
        <dbReference type="EMBL" id="MBC1397407.1"/>
    </source>
</evidence>
<dbReference type="Proteomes" id="UP000571128">
    <property type="component" value="Unassembled WGS sequence"/>
</dbReference>
<dbReference type="EMBL" id="JAARPY010000001">
    <property type="protein sequence ID" value="MBC1397407.1"/>
    <property type="molecule type" value="Genomic_DNA"/>
</dbReference>
<name>A0A841YB37_9LIST</name>